<dbReference type="SUPFAM" id="SSF48557">
    <property type="entry name" value="L-aspartase-like"/>
    <property type="match status" value="1"/>
</dbReference>
<evidence type="ECO:0000313" key="3">
    <source>
        <dbReference type="EMBL" id="CAJ2510127.1"/>
    </source>
</evidence>
<comment type="similarity">
    <text evidence="1">Belongs to the PAL/histidase family.</text>
</comment>
<feature type="region of interest" description="Disordered" evidence="2">
    <location>
        <begin position="291"/>
        <end position="310"/>
    </location>
</feature>
<dbReference type="Gene3D" id="1.10.275.10">
    <property type="entry name" value="Fumarase/aspartase (N-terminal domain)"/>
    <property type="match status" value="1"/>
</dbReference>
<gene>
    <name evidence="3" type="ORF">KHLLAP_LOCUS10595</name>
</gene>
<evidence type="ECO:0000256" key="1">
    <source>
        <dbReference type="ARBA" id="ARBA00007238"/>
    </source>
</evidence>
<evidence type="ECO:0000313" key="4">
    <source>
        <dbReference type="Proteomes" id="UP001295740"/>
    </source>
</evidence>
<dbReference type="Gene3D" id="1.20.200.10">
    <property type="entry name" value="Fumarase/aspartase (Central domain)"/>
    <property type="match status" value="1"/>
</dbReference>
<sequence length="310" mass="33298">MAHAGMVLEEWQLLDGILDRAKSSSVSLTGRNLTIADVVSVARYNAQTDISSSAIERMNGGLNMLETRLQGGDIIYGVNTGFGGSADSRTKQIAELQRALIRELHYGVLPHGGRDHHAAPLDETLEIHRRDLSLDIGSDRSYLPRSWGRAAILIRINSLISGCLAVRPVIAERMQDLLRHDIVPMIPLRGSISAFGDLIPLSYVSGAIQGKPTIRVLSRGEQDVYADTALNRAGLQPVTIQAKEGLAITNGTAVSAAVAALALHDTQGLALLAQVLTAMSTEALNGTTESFHPFFSEARPHPGQKPPTTY</sequence>
<dbReference type="EMBL" id="CAUWAG010000013">
    <property type="protein sequence ID" value="CAJ2510127.1"/>
    <property type="molecule type" value="Genomic_DNA"/>
</dbReference>
<reference evidence="3" key="1">
    <citation type="submission" date="2023-10" db="EMBL/GenBank/DDBJ databases">
        <authorList>
            <person name="Hackl T."/>
        </authorList>
    </citation>
    <scope>NUCLEOTIDE SEQUENCE</scope>
</reference>
<organism evidence="3 4">
    <name type="scientific">Anthostomella pinea</name>
    <dbReference type="NCBI Taxonomy" id="933095"/>
    <lineage>
        <taxon>Eukaryota</taxon>
        <taxon>Fungi</taxon>
        <taxon>Dikarya</taxon>
        <taxon>Ascomycota</taxon>
        <taxon>Pezizomycotina</taxon>
        <taxon>Sordariomycetes</taxon>
        <taxon>Xylariomycetidae</taxon>
        <taxon>Xylariales</taxon>
        <taxon>Xylariaceae</taxon>
        <taxon>Anthostomella</taxon>
    </lineage>
</organism>
<dbReference type="GO" id="GO:0003824">
    <property type="term" value="F:catalytic activity"/>
    <property type="evidence" value="ECO:0007669"/>
    <property type="project" value="InterPro"/>
</dbReference>
<dbReference type="Proteomes" id="UP001295740">
    <property type="component" value="Unassembled WGS sequence"/>
</dbReference>
<proteinExistence type="inferred from homology"/>
<evidence type="ECO:0000256" key="2">
    <source>
        <dbReference type="SAM" id="MobiDB-lite"/>
    </source>
</evidence>
<protein>
    <submittedName>
        <fullName evidence="3">Uu.00g060270.m01.CDS01</fullName>
    </submittedName>
</protein>
<keyword evidence="4" id="KW-1185">Reference proteome</keyword>
<dbReference type="InterPro" id="IPR008948">
    <property type="entry name" value="L-Aspartase-like"/>
</dbReference>
<comment type="caution">
    <text evidence="3">The sequence shown here is derived from an EMBL/GenBank/DDBJ whole genome shotgun (WGS) entry which is preliminary data.</text>
</comment>
<dbReference type="Pfam" id="PF00221">
    <property type="entry name" value="Lyase_aromatic"/>
    <property type="match status" value="1"/>
</dbReference>
<dbReference type="PANTHER" id="PTHR10362">
    <property type="entry name" value="HISTIDINE AMMONIA-LYASE"/>
    <property type="match status" value="1"/>
</dbReference>
<accession>A0AAI8YME5</accession>
<dbReference type="InterPro" id="IPR001106">
    <property type="entry name" value="Aromatic_Lyase"/>
</dbReference>
<dbReference type="InterPro" id="IPR024083">
    <property type="entry name" value="Fumarase/histidase_N"/>
</dbReference>
<dbReference type="AlphaFoldDB" id="A0AAI8YME5"/>
<name>A0AAI8YME5_9PEZI</name>